<dbReference type="InterPro" id="IPR007197">
    <property type="entry name" value="rSAM"/>
</dbReference>
<evidence type="ECO:0000313" key="8">
    <source>
        <dbReference type="EMBL" id="MBC8531073.1"/>
    </source>
</evidence>
<dbReference type="GO" id="GO:0046872">
    <property type="term" value="F:metal ion binding"/>
    <property type="evidence" value="ECO:0007669"/>
    <property type="project" value="UniProtKB-KW"/>
</dbReference>
<evidence type="ECO:0000256" key="3">
    <source>
        <dbReference type="ARBA" id="ARBA00022691"/>
    </source>
</evidence>
<dbReference type="SFLD" id="SFLDS00029">
    <property type="entry name" value="Radical_SAM"/>
    <property type="match status" value="1"/>
</dbReference>
<evidence type="ECO:0000256" key="6">
    <source>
        <dbReference type="ARBA" id="ARBA00023014"/>
    </source>
</evidence>
<dbReference type="GO" id="GO:0051539">
    <property type="term" value="F:4 iron, 4 sulfur cluster binding"/>
    <property type="evidence" value="ECO:0007669"/>
    <property type="project" value="UniProtKB-KW"/>
</dbReference>
<dbReference type="GO" id="GO:0016491">
    <property type="term" value="F:oxidoreductase activity"/>
    <property type="evidence" value="ECO:0007669"/>
    <property type="project" value="InterPro"/>
</dbReference>
<keyword evidence="9" id="KW-1185">Reference proteome</keyword>
<dbReference type="SFLD" id="SFLDG01386">
    <property type="entry name" value="main_SPASM_domain-containing"/>
    <property type="match status" value="1"/>
</dbReference>
<evidence type="ECO:0000256" key="1">
    <source>
        <dbReference type="ARBA" id="ARBA00001966"/>
    </source>
</evidence>
<dbReference type="Pfam" id="PF13186">
    <property type="entry name" value="SPASM"/>
    <property type="match status" value="1"/>
</dbReference>
<dbReference type="InterPro" id="IPR000385">
    <property type="entry name" value="MoaA_NifB_PqqE_Fe-S-bd_CS"/>
</dbReference>
<dbReference type="Pfam" id="PF04055">
    <property type="entry name" value="Radical_SAM"/>
    <property type="match status" value="1"/>
</dbReference>
<dbReference type="NCBIfam" id="TIGR04085">
    <property type="entry name" value="rSAM_more_4Fe4S"/>
    <property type="match status" value="1"/>
</dbReference>
<dbReference type="PANTHER" id="PTHR43273:SF8">
    <property type="entry name" value="RADICAL SAM DOMAIN PROTEIN"/>
    <property type="match status" value="1"/>
</dbReference>
<dbReference type="RefSeq" id="WP_249315136.1">
    <property type="nucleotide sequence ID" value="NZ_JACRSR010000001.1"/>
</dbReference>
<keyword evidence="5" id="KW-0408">Iron</keyword>
<comment type="caution">
    <text evidence="8">The sequence shown here is derived from an EMBL/GenBank/DDBJ whole genome shotgun (WGS) entry which is preliminary data.</text>
</comment>
<dbReference type="InterPro" id="IPR024025">
    <property type="entry name" value="SCIFF_rSAM_maturase"/>
</dbReference>
<dbReference type="SFLD" id="SFLDG01384">
    <property type="entry name" value="thioether_bond_formation_requi"/>
    <property type="match status" value="1"/>
</dbReference>
<dbReference type="PROSITE" id="PS51918">
    <property type="entry name" value="RADICAL_SAM"/>
    <property type="match status" value="1"/>
</dbReference>
<keyword evidence="3" id="KW-0949">S-adenosyl-L-methionine</keyword>
<proteinExistence type="predicted"/>
<dbReference type="CDD" id="cd01335">
    <property type="entry name" value="Radical_SAM"/>
    <property type="match status" value="1"/>
</dbReference>
<dbReference type="Gene3D" id="3.20.20.70">
    <property type="entry name" value="Aldolase class I"/>
    <property type="match status" value="1"/>
</dbReference>
<evidence type="ECO:0000256" key="2">
    <source>
        <dbReference type="ARBA" id="ARBA00022485"/>
    </source>
</evidence>
<dbReference type="InterPro" id="IPR047602">
    <property type="entry name" value="SPASM_CteB-like"/>
</dbReference>
<evidence type="ECO:0000313" key="9">
    <source>
        <dbReference type="Proteomes" id="UP000623172"/>
    </source>
</evidence>
<organism evidence="8 9">
    <name type="scientific">Gehongia tenuis</name>
    <dbReference type="NCBI Taxonomy" id="2763655"/>
    <lineage>
        <taxon>Bacteria</taxon>
        <taxon>Bacillati</taxon>
        <taxon>Bacillota</taxon>
        <taxon>Clostridia</taxon>
        <taxon>Christensenellales</taxon>
        <taxon>Christensenellaceae</taxon>
        <taxon>Gehongia</taxon>
    </lineage>
</organism>
<dbReference type="NCBIfam" id="TIGR03974">
    <property type="entry name" value="rSAM_six_Cys"/>
    <property type="match status" value="1"/>
</dbReference>
<evidence type="ECO:0000259" key="7">
    <source>
        <dbReference type="PROSITE" id="PS51918"/>
    </source>
</evidence>
<keyword evidence="4" id="KW-0479">Metal-binding</keyword>
<dbReference type="InterPro" id="IPR023885">
    <property type="entry name" value="4Fe4S-binding_SPASM_dom"/>
</dbReference>
<evidence type="ECO:0000256" key="5">
    <source>
        <dbReference type="ARBA" id="ARBA00023004"/>
    </source>
</evidence>
<keyword evidence="2" id="KW-0004">4Fe-4S</keyword>
<dbReference type="PANTHER" id="PTHR43273">
    <property type="entry name" value="ANAEROBIC SULFATASE-MATURATING ENZYME HOMOLOG ASLB-RELATED"/>
    <property type="match status" value="1"/>
</dbReference>
<reference evidence="8" key="1">
    <citation type="submission" date="2020-08" db="EMBL/GenBank/DDBJ databases">
        <title>Genome public.</title>
        <authorList>
            <person name="Liu C."/>
            <person name="Sun Q."/>
        </authorList>
    </citation>
    <scope>NUCLEOTIDE SEQUENCE</scope>
    <source>
        <strain evidence="8">NSJ-53</strain>
    </source>
</reference>
<protein>
    <submittedName>
        <fullName evidence="8">Thioether cross-link-forming SCIFF peptide maturase</fullName>
    </submittedName>
</protein>
<gene>
    <name evidence="8" type="primary">scfB</name>
    <name evidence="8" type="ORF">H8696_04335</name>
</gene>
<dbReference type="InterPro" id="IPR013785">
    <property type="entry name" value="Aldolase_TIM"/>
</dbReference>
<dbReference type="CDD" id="cd21124">
    <property type="entry name" value="SPASM_CteB-like"/>
    <property type="match status" value="1"/>
</dbReference>
<dbReference type="AlphaFoldDB" id="A0A926D499"/>
<dbReference type="InterPro" id="IPR008792">
    <property type="entry name" value="PQQD"/>
</dbReference>
<dbReference type="InterPro" id="IPR058240">
    <property type="entry name" value="rSAM_sf"/>
</dbReference>
<dbReference type="SFLD" id="SFLDG01067">
    <property type="entry name" value="SPASM/twitch_domain_containing"/>
    <property type="match status" value="1"/>
</dbReference>
<evidence type="ECO:0000256" key="4">
    <source>
        <dbReference type="ARBA" id="ARBA00022723"/>
    </source>
</evidence>
<accession>A0A926D499</accession>
<dbReference type="SUPFAM" id="SSF102114">
    <property type="entry name" value="Radical SAM enzymes"/>
    <property type="match status" value="1"/>
</dbReference>
<dbReference type="Pfam" id="PF05402">
    <property type="entry name" value="PqqD"/>
    <property type="match status" value="1"/>
</dbReference>
<feature type="domain" description="Radical SAM core" evidence="7">
    <location>
        <begin position="91"/>
        <end position="315"/>
    </location>
</feature>
<comment type="cofactor">
    <cofactor evidence="1">
        <name>[4Fe-4S] cluster</name>
        <dbReference type="ChEBI" id="CHEBI:49883"/>
    </cofactor>
</comment>
<dbReference type="EMBL" id="JACRSR010000001">
    <property type="protein sequence ID" value="MBC8531073.1"/>
    <property type="molecule type" value="Genomic_DNA"/>
</dbReference>
<sequence length="455" mass="51811">MVHAFTCLDHHFVMDVESGGVYKVDEIAYEVIRRFEEKSEAEILDVLSDRFDPKDVEAAYGEISQLKAEGILFSEADPRVAALSGQALNPGGVVKSLCLNVAHDCNLRCTYCFADTGEFMGKRELMSEETGRRALEFLMEHSGGRKHLEVDFFGGEPLMNFDVVKKLVAYGRELEKRYDKVIRFTITTNCLLLNDEVIDFLNREMHNIVLSLDGRPEVHDRLRKTVSGESSSTWVLENAKKLAKARGDGQYYIRGTFTRHNLDFAKDVAFLRDQGFEQLSLEPVVTKDEELEIREADLPVVMAEYDKLARSYYEARRKPETWYNFFHFMVDLSQGPCLMKRLSGCGAGSEYMAVAPSGDVYPCHQFVGEPDFVIGSVHDGSVNREMQKRFAQNHVINKPECGECWARYYCSGGCPANAWQFHQDLKQPYKLGCEMEKKRLECAIAIYALEHDKEA</sequence>
<dbReference type="Proteomes" id="UP000623172">
    <property type="component" value="Unassembled WGS sequence"/>
</dbReference>
<dbReference type="PROSITE" id="PS01305">
    <property type="entry name" value="MOAA_NIFB_PQQE"/>
    <property type="match status" value="1"/>
</dbReference>
<dbReference type="InterPro" id="IPR023867">
    <property type="entry name" value="Sulphatase_maturase_rSAM"/>
</dbReference>
<keyword evidence="6" id="KW-0411">Iron-sulfur</keyword>
<name>A0A926D499_9FIRM</name>